<gene>
    <name evidence="2" type="ORF">FPZ12_038010</name>
</gene>
<protein>
    <submittedName>
        <fullName evidence="2">Nuclear transport factor 2 family protein</fullName>
    </submittedName>
</protein>
<dbReference type="Pfam" id="PF12680">
    <property type="entry name" value="SnoaL_2"/>
    <property type="match status" value="1"/>
</dbReference>
<evidence type="ECO:0000313" key="3">
    <source>
        <dbReference type="Proteomes" id="UP000319769"/>
    </source>
</evidence>
<dbReference type="SUPFAM" id="SSF54427">
    <property type="entry name" value="NTF2-like"/>
    <property type="match status" value="1"/>
</dbReference>
<dbReference type="InterPro" id="IPR037401">
    <property type="entry name" value="SnoaL-like"/>
</dbReference>
<evidence type="ECO:0000259" key="1">
    <source>
        <dbReference type="Pfam" id="PF12680"/>
    </source>
</evidence>
<feature type="domain" description="SnoaL-like" evidence="1">
    <location>
        <begin position="12"/>
        <end position="123"/>
    </location>
</feature>
<comment type="caution">
    <text evidence="2">The sequence shown here is derived from an EMBL/GenBank/DDBJ whole genome shotgun (WGS) entry which is preliminary data.</text>
</comment>
<dbReference type="OrthoDB" id="3529367at2"/>
<organism evidence="2 3">
    <name type="scientific">Amycolatopsis acidicola</name>
    <dbReference type="NCBI Taxonomy" id="2596893"/>
    <lineage>
        <taxon>Bacteria</taxon>
        <taxon>Bacillati</taxon>
        <taxon>Actinomycetota</taxon>
        <taxon>Actinomycetes</taxon>
        <taxon>Pseudonocardiales</taxon>
        <taxon>Pseudonocardiaceae</taxon>
        <taxon>Amycolatopsis</taxon>
    </lineage>
</organism>
<dbReference type="EMBL" id="VMNW02000095">
    <property type="protein sequence ID" value="KAA9151839.1"/>
    <property type="molecule type" value="Genomic_DNA"/>
</dbReference>
<dbReference type="InterPro" id="IPR032710">
    <property type="entry name" value="NTF2-like_dom_sf"/>
</dbReference>
<dbReference type="Proteomes" id="UP000319769">
    <property type="component" value="Unassembled WGS sequence"/>
</dbReference>
<evidence type="ECO:0000313" key="2">
    <source>
        <dbReference type="EMBL" id="KAA9151839.1"/>
    </source>
</evidence>
<dbReference type="Gene3D" id="3.10.450.50">
    <property type="match status" value="1"/>
</dbReference>
<name>A0A5N0UN42_9PSEU</name>
<dbReference type="AlphaFoldDB" id="A0A5N0UN42"/>
<accession>A0A5N0UN42</accession>
<keyword evidence="3" id="KW-1185">Reference proteome</keyword>
<proteinExistence type="predicted"/>
<reference evidence="2" key="1">
    <citation type="submission" date="2019-09" db="EMBL/GenBank/DDBJ databases">
        <authorList>
            <person name="Teo W.F.A."/>
            <person name="Duangmal K."/>
        </authorList>
    </citation>
    <scope>NUCLEOTIDE SEQUENCE [LARGE SCALE GENOMIC DNA]</scope>
    <source>
        <strain evidence="2">K81G1</strain>
    </source>
</reference>
<sequence length="127" mass="14089">MRMSSNEPAAVAERFVEAYNSGDREKLLALCAEDIHVEHHNRGVELNDRAAFGDIIKGFEAAFPDKHFENRRAVHSDGDTVVVEHTWVGTAQADVPGFASAGEVARIDLCSRYTIRDGLVVEYHDYG</sequence>